<feature type="compositionally biased region" description="Polar residues" evidence="1">
    <location>
        <begin position="152"/>
        <end position="162"/>
    </location>
</feature>
<feature type="compositionally biased region" description="Basic residues" evidence="1">
    <location>
        <begin position="1"/>
        <end position="17"/>
    </location>
</feature>
<accession>A0A7J6XMB5</accession>
<keyword evidence="2" id="KW-0812">Transmembrane</keyword>
<organism evidence="3 4">
    <name type="scientific">Trypanosoma cruzi</name>
    <dbReference type="NCBI Taxonomy" id="5693"/>
    <lineage>
        <taxon>Eukaryota</taxon>
        <taxon>Discoba</taxon>
        <taxon>Euglenozoa</taxon>
        <taxon>Kinetoplastea</taxon>
        <taxon>Metakinetoplastina</taxon>
        <taxon>Trypanosomatida</taxon>
        <taxon>Trypanosomatidae</taxon>
        <taxon>Trypanosoma</taxon>
        <taxon>Schizotrypanum</taxon>
    </lineage>
</organism>
<evidence type="ECO:0000256" key="2">
    <source>
        <dbReference type="SAM" id="Phobius"/>
    </source>
</evidence>
<reference evidence="3 4" key="1">
    <citation type="journal article" date="2019" name="Genome Biol. Evol.">
        <title>Nanopore Sequencing Significantly Improves Genome Assembly of the Protozoan Parasite Trypanosoma cruzi.</title>
        <authorList>
            <person name="Diaz-Viraque F."/>
            <person name="Pita S."/>
            <person name="Greif G."/>
            <person name="de Souza R.C.M."/>
            <person name="Iraola G."/>
            <person name="Robello C."/>
        </authorList>
    </citation>
    <scope>NUCLEOTIDE SEQUENCE [LARGE SCALE GENOMIC DNA]</scope>
    <source>
        <strain evidence="3 4">Berenice</strain>
    </source>
</reference>
<proteinExistence type="predicted"/>
<dbReference type="Proteomes" id="UP000583944">
    <property type="component" value="Unassembled WGS sequence"/>
</dbReference>
<evidence type="ECO:0000256" key="1">
    <source>
        <dbReference type="SAM" id="MobiDB-lite"/>
    </source>
</evidence>
<protein>
    <submittedName>
        <fullName evidence="3">Uncharacterized protein</fullName>
    </submittedName>
</protein>
<feature type="region of interest" description="Disordered" evidence="1">
    <location>
        <begin position="143"/>
        <end position="162"/>
    </location>
</feature>
<evidence type="ECO:0000313" key="4">
    <source>
        <dbReference type="Proteomes" id="UP000583944"/>
    </source>
</evidence>
<dbReference type="EMBL" id="JABDHM010000301">
    <property type="protein sequence ID" value="KAF5215561.1"/>
    <property type="molecule type" value="Genomic_DNA"/>
</dbReference>
<evidence type="ECO:0000313" key="3">
    <source>
        <dbReference type="EMBL" id="KAF5215561.1"/>
    </source>
</evidence>
<dbReference type="VEuPathDB" id="TriTrypDB:ECC02_011742"/>
<dbReference type="AlphaFoldDB" id="A0A7J6XMB5"/>
<name>A0A7J6XMB5_TRYCR</name>
<feature type="region of interest" description="Disordered" evidence="1">
    <location>
        <begin position="1"/>
        <end position="40"/>
    </location>
</feature>
<feature type="transmembrane region" description="Helical" evidence="2">
    <location>
        <begin position="193"/>
        <end position="215"/>
    </location>
</feature>
<gene>
    <name evidence="3" type="ORF">ECC02_011742</name>
</gene>
<keyword evidence="2" id="KW-0472">Membrane</keyword>
<keyword evidence="2" id="KW-1133">Transmembrane helix</keyword>
<sequence>MKITTHKKGKKNHALTRRSKDNNLPINNGQAPCVPWPQKKKKRRMTQGTQLTIYHTFSSQAHFIHSYIQQTHQHPTYMHTRRDIHRKRHAHGAKTKKNKQNEKSDFDFFSWMPPKTASHHEAAATPTLAMNFAASCFPSAATSSENLDDGSDTSSRGEPDSATTPWSMTMILSYAATVCRRWAMVMTVCELKAVITVCWICWSSAWSMLAVASSIRMKPLPRRSSARARHSSCRWPTL</sequence>
<comment type="caution">
    <text evidence="3">The sequence shown here is derived from an EMBL/GenBank/DDBJ whole genome shotgun (WGS) entry which is preliminary data.</text>
</comment>